<dbReference type="EMBL" id="KB908637">
    <property type="protein sequence ID" value="EOA85777.1"/>
    <property type="molecule type" value="Genomic_DNA"/>
</dbReference>
<evidence type="ECO:0000313" key="2">
    <source>
        <dbReference type="Proteomes" id="UP000016935"/>
    </source>
</evidence>
<name>R0KC17_EXST2</name>
<dbReference type="Proteomes" id="UP000016935">
    <property type="component" value="Unassembled WGS sequence"/>
</dbReference>
<reference evidence="1 2" key="2">
    <citation type="journal article" date="2013" name="PLoS Genet.">
        <title>Comparative genome structure, secondary metabolite, and effector coding capacity across Cochliobolus pathogens.</title>
        <authorList>
            <person name="Condon B.J."/>
            <person name="Leng Y."/>
            <person name="Wu D."/>
            <person name="Bushley K.E."/>
            <person name="Ohm R.A."/>
            <person name="Otillar R."/>
            <person name="Martin J."/>
            <person name="Schackwitz W."/>
            <person name="Grimwood J."/>
            <person name="MohdZainudin N."/>
            <person name="Xue C."/>
            <person name="Wang R."/>
            <person name="Manning V.A."/>
            <person name="Dhillon B."/>
            <person name="Tu Z.J."/>
            <person name="Steffenson B.J."/>
            <person name="Salamov A."/>
            <person name="Sun H."/>
            <person name="Lowry S."/>
            <person name="LaButti K."/>
            <person name="Han J."/>
            <person name="Copeland A."/>
            <person name="Lindquist E."/>
            <person name="Barry K."/>
            <person name="Schmutz J."/>
            <person name="Baker S.E."/>
            <person name="Ciuffetti L.M."/>
            <person name="Grigoriev I.V."/>
            <person name="Zhong S."/>
            <person name="Turgeon B.G."/>
        </authorList>
    </citation>
    <scope>NUCLEOTIDE SEQUENCE [LARGE SCALE GENOMIC DNA]</scope>
    <source>
        <strain evidence="2">28A</strain>
    </source>
</reference>
<dbReference type="HOGENOM" id="CLU_062848_1_0_1"/>
<reference evidence="1 2" key="1">
    <citation type="journal article" date="2012" name="PLoS Pathog.">
        <title>Diverse lifestyles and strategies of plant pathogenesis encoded in the genomes of eighteen Dothideomycetes fungi.</title>
        <authorList>
            <person name="Ohm R.A."/>
            <person name="Feau N."/>
            <person name="Henrissat B."/>
            <person name="Schoch C.L."/>
            <person name="Horwitz B.A."/>
            <person name="Barry K.W."/>
            <person name="Condon B.J."/>
            <person name="Copeland A.C."/>
            <person name="Dhillon B."/>
            <person name="Glaser F."/>
            <person name="Hesse C.N."/>
            <person name="Kosti I."/>
            <person name="LaButti K."/>
            <person name="Lindquist E.A."/>
            <person name="Lucas S."/>
            <person name="Salamov A.A."/>
            <person name="Bradshaw R.E."/>
            <person name="Ciuffetti L."/>
            <person name="Hamelin R.C."/>
            <person name="Kema G.H.J."/>
            <person name="Lawrence C."/>
            <person name="Scott J.A."/>
            <person name="Spatafora J.W."/>
            <person name="Turgeon B.G."/>
            <person name="de Wit P.J.G.M."/>
            <person name="Zhong S."/>
            <person name="Goodwin S.B."/>
            <person name="Grigoriev I.V."/>
        </authorList>
    </citation>
    <scope>NUCLEOTIDE SEQUENCE [LARGE SCALE GENOMIC DNA]</scope>
    <source>
        <strain evidence="2">28A</strain>
    </source>
</reference>
<gene>
    <name evidence="1" type="ORF">SETTUDRAFT_169556</name>
</gene>
<protein>
    <submittedName>
        <fullName evidence="1">Uncharacterized protein</fullName>
    </submittedName>
</protein>
<evidence type="ECO:0000313" key="1">
    <source>
        <dbReference type="EMBL" id="EOA85777.1"/>
    </source>
</evidence>
<dbReference type="eggNOG" id="ENOG502T19T">
    <property type="taxonomic scope" value="Eukaryota"/>
</dbReference>
<dbReference type="RefSeq" id="XP_008026573.1">
    <property type="nucleotide sequence ID" value="XM_008028382.1"/>
</dbReference>
<organism evidence="1 2">
    <name type="scientific">Exserohilum turcicum (strain 28A)</name>
    <name type="common">Northern leaf blight fungus</name>
    <name type="synonym">Setosphaeria turcica</name>
    <dbReference type="NCBI Taxonomy" id="671987"/>
    <lineage>
        <taxon>Eukaryota</taxon>
        <taxon>Fungi</taxon>
        <taxon>Dikarya</taxon>
        <taxon>Ascomycota</taxon>
        <taxon>Pezizomycotina</taxon>
        <taxon>Dothideomycetes</taxon>
        <taxon>Pleosporomycetidae</taxon>
        <taxon>Pleosporales</taxon>
        <taxon>Pleosporineae</taxon>
        <taxon>Pleosporaceae</taxon>
        <taxon>Exserohilum</taxon>
    </lineage>
</organism>
<sequence>MPVLEVTQLRLKGLAAHDPALLHSLSTVRAKLHTSSRFYNCIDDPSLVYILGIWPSLDAHVDFLASPSRDEILGPQEDLLQFCWTVHVEMGGIDLLPLDAPILAIERIRVSEECTGALDQAIQKHIQELRGSHLFKIATGWRCDAEPTTHEVLIFSGCQTAQAHVGFTVKSHHSGQYETIEIMRCRDLERIGD</sequence>
<dbReference type="OrthoDB" id="3542212at2759"/>
<proteinExistence type="predicted"/>
<dbReference type="GeneID" id="19400946"/>
<dbReference type="AlphaFoldDB" id="R0KC17"/>
<dbReference type="PANTHER" id="PTHR42052:SF1">
    <property type="entry name" value="ABM DOMAIN-CONTAINING PROTEIN"/>
    <property type="match status" value="1"/>
</dbReference>
<accession>R0KC17</accession>
<keyword evidence="2" id="KW-1185">Reference proteome</keyword>
<dbReference type="PANTHER" id="PTHR42052">
    <property type="entry name" value="ABM DOMAIN-CONTAINING PROTEIN"/>
    <property type="match status" value="1"/>
</dbReference>